<evidence type="ECO:0000313" key="2">
    <source>
        <dbReference type="Proteomes" id="UP000799771"/>
    </source>
</evidence>
<name>A0A6A6AT08_9PLEO</name>
<dbReference type="EMBL" id="ML977497">
    <property type="protein sequence ID" value="KAF2134353.1"/>
    <property type="molecule type" value="Genomic_DNA"/>
</dbReference>
<dbReference type="OrthoDB" id="10009520at2759"/>
<reference evidence="1" key="1">
    <citation type="journal article" date="2020" name="Stud. Mycol.">
        <title>101 Dothideomycetes genomes: a test case for predicting lifestyles and emergence of pathogens.</title>
        <authorList>
            <person name="Haridas S."/>
            <person name="Albert R."/>
            <person name="Binder M."/>
            <person name="Bloem J."/>
            <person name="Labutti K."/>
            <person name="Salamov A."/>
            <person name="Andreopoulos B."/>
            <person name="Baker S."/>
            <person name="Barry K."/>
            <person name="Bills G."/>
            <person name="Bluhm B."/>
            <person name="Cannon C."/>
            <person name="Castanera R."/>
            <person name="Culley D."/>
            <person name="Daum C."/>
            <person name="Ezra D."/>
            <person name="Gonzalez J."/>
            <person name="Henrissat B."/>
            <person name="Kuo A."/>
            <person name="Liang C."/>
            <person name="Lipzen A."/>
            <person name="Lutzoni F."/>
            <person name="Magnuson J."/>
            <person name="Mondo S."/>
            <person name="Nolan M."/>
            <person name="Ohm R."/>
            <person name="Pangilinan J."/>
            <person name="Park H.-J."/>
            <person name="Ramirez L."/>
            <person name="Alfaro M."/>
            <person name="Sun H."/>
            <person name="Tritt A."/>
            <person name="Yoshinaga Y."/>
            <person name="Zwiers L.-H."/>
            <person name="Turgeon B."/>
            <person name="Goodwin S."/>
            <person name="Spatafora J."/>
            <person name="Crous P."/>
            <person name="Grigoriev I."/>
        </authorList>
    </citation>
    <scope>NUCLEOTIDE SEQUENCE</scope>
    <source>
        <strain evidence="1">CBS 119687</strain>
    </source>
</reference>
<sequence length="111" mass="12072">MSISTTSLHSPSSGLVDDELIALNLQLEELGVLSQTSKGKHAVNNPPDYEVAFASFQAELQDYKTFLDDQKLAQSIGAAVHTDGVLIGDITTQDLQAHEDRRYAVQLSNND</sequence>
<dbReference type="RefSeq" id="XP_033528740.1">
    <property type="nucleotide sequence ID" value="XM_033663016.1"/>
</dbReference>
<dbReference type="AlphaFoldDB" id="A0A6A6AT08"/>
<organism evidence="1 2">
    <name type="scientific">Dothidotthia symphoricarpi CBS 119687</name>
    <dbReference type="NCBI Taxonomy" id="1392245"/>
    <lineage>
        <taxon>Eukaryota</taxon>
        <taxon>Fungi</taxon>
        <taxon>Dikarya</taxon>
        <taxon>Ascomycota</taxon>
        <taxon>Pezizomycotina</taxon>
        <taxon>Dothideomycetes</taxon>
        <taxon>Pleosporomycetidae</taxon>
        <taxon>Pleosporales</taxon>
        <taxon>Dothidotthiaceae</taxon>
        <taxon>Dothidotthia</taxon>
    </lineage>
</organism>
<accession>A0A6A6AT08</accession>
<gene>
    <name evidence="1" type="ORF">P153DRAFT_279412</name>
</gene>
<dbReference type="GeneID" id="54403448"/>
<proteinExistence type="predicted"/>
<protein>
    <submittedName>
        <fullName evidence="1">Uncharacterized protein</fullName>
    </submittedName>
</protein>
<keyword evidence="2" id="KW-1185">Reference proteome</keyword>
<evidence type="ECO:0000313" key="1">
    <source>
        <dbReference type="EMBL" id="KAF2134353.1"/>
    </source>
</evidence>
<feature type="non-terminal residue" evidence="1">
    <location>
        <position position="111"/>
    </location>
</feature>
<dbReference type="Proteomes" id="UP000799771">
    <property type="component" value="Unassembled WGS sequence"/>
</dbReference>